<dbReference type="EMBL" id="CP060782">
    <property type="protein sequence ID" value="QNP44960.1"/>
    <property type="molecule type" value="Genomic_DNA"/>
</dbReference>
<accession>A0ABX6T5P0</accession>
<name>A0ABX6T5P0_9SPHN</name>
<dbReference type="Gene3D" id="1.10.10.10">
    <property type="entry name" value="Winged helix-like DNA-binding domain superfamily/Winged helix DNA-binding domain"/>
    <property type="match status" value="1"/>
</dbReference>
<evidence type="ECO:0000256" key="2">
    <source>
        <dbReference type="ARBA" id="ARBA00023125"/>
    </source>
</evidence>
<dbReference type="PANTHER" id="PTHR24567">
    <property type="entry name" value="CRP FAMILY TRANSCRIPTIONAL REGULATORY PROTEIN"/>
    <property type="match status" value="1"/>
</dbReference>
<dbReference type="InterPro" id="IPR050397">
    <property type="entry name" value="Env_Response_Regulators"/>
</dbReference>
<gene>
    <name evidence="5" type="ORF">H9L14_09535</name>
</gene>
<dbReference type="InterPro" id="IPR036388">
    <property type="entry name" value="WH-like_DNA-bd_sf"/>
</dbReference>
<dbReference type="InterPro" id="IPR036390">
    <property type="entry name" value="WH_DNA-bd_sf"/>
</dbReference>
<sequence length="242" mass="27110">MMPQNGISRFIGRLQLHGRLSPQSIEAIRALPWRLIKRTKLSYVLREGDIPQEVSILVAGFAQRQKHTSDGTRQIVSFSFPGDPLDFDCLFLNEADFSVQMSTNGTIACVRTEAVNALLDKQPEVGRVITTALLADAAVSREWVVNTGRRDARQRLAHLLCEVLVRAKAQQIETDVFELPFTQEQLADATGLTPVHVNRVLRQLTGEGAISRNGRFITVPSWDVLEEIAGFDDRFLHLHDAR</sequence>
<dbReference type="SMART" id="SM00419">
    <property type="entry name" value="HTH_CRP"/>
    <property type="match status" value="1"/>
</dbReference>
<reference evidence="5 6" key="1">
    <citation type="submission" date="2020-08" db="EMBL/GenBank/DDBJ databases">
        <title>Genome sequence of Sphingomonas sediminicola KACC 15039T.</title>
        <authorList>
            <person name="Hyun D.-W."/>
            <person name="Bae J.-W."/>
        </authorList>
    </citation>
    <scope>NUCLEOTIDE SEQUENCE [LARGE SCALE GENOMIC DNA]</scope>
    <source>
        <strain evidence="5 6">KACC 15039</strain>
    </source>
</reference>
<evidence type="ECO:0000259" key="4">
    <source>
        <dbReference type="PROSITE" id="PS51063"/>
    </source>
</evidence>
<dbReference type="PROSITE" id="PS51063">
    <property type="entry name" value="HTH_CRP_2"/>
    <property type="match status" value="1"/>
</dbReference>
<dbReference type="InterPro" id="IPR012318">
    <property type="entry name" value="HTH_CRP"/>
</dbReference>
<evidence type="ECO:0000256" key="1">
    <source>
        <dbReference type="ARBA" id="ARBA00023015"/>
    </source>
</evidence>
<keyword evidence="6" id="KW-1185">Reference proteome</keyword>
<keyword evidence="2" id="KW-0238">DNA-binding</keyword>
<dbReference type="Proteomes" id="UP000516105">
    <property type="component" value="Chromosome"/>
</dbReference>
<evidence type="ECO:0000313" key="6">
    <source>
        <dbReference type="Proteomes" id="UP000516105"/>
    </source>
</evidence>
<evidence type="ECO:0000256" key="3">
    <source>
        <dbReference type="ARBA" id="ARBA00023163"/>
    </source>
</evidence>
<organism evidence="5 6">
    <name type="scientific">Sphingomonas sediminicola</name>
    <dbReference type="NCBI Taxonomy" id="386874"/>
    <lineage>
        <taxon>Bacteria</taxon>
        <taxon>Pseudomonadati</taxon>
        <taxon>Pseudomonadota</taxon>
        <taxon>Alphaproteobacteria</taxon>
        <taxon>Sphingomonadales</taxon>
        <taxon>Sphingomonadaceae</taxon>
        <taxon>Sphingomonas</taxon>
    </lineage>
</organism>
<evidence type="ECO:0000313" key="5">
    <source>
        <dbReference type="EMBL" id="QNP44960.1"/>
    </source>
</evidence>
<dbReference type="InterPro" id="IPR000595">
    <property type="entry name" value="cNMP-bd_dom"/>
</dbReference>
<dbReference type="InterPro" id="IPR018490">
    <property type="entry name" value="cNMP-bd_dom_sf"/>
</dbReference>
<dbReference type="PANTHER" id="PTHR24567:SF68">
    <property type="entry name" value="DNA-BINDING TRANSCRIPTIONAL DUAL REGULATOR CRP"/>
    <property type="match status" value="1"/>
</dbReference>
<dbReference type="Pfam" id="PF00027">
    <property type="entry name" value="cNMP_binding"/>
    <property type="match status" value="1"/>
</dbReference>
<keyword evidence="3" id="KW-0804">Transcription</keyword>
<dbReference type="CDD" id="cd00038">
    <property type="entry name" value="CAP_ED"/>
    <property type="match status" value="1"/>
</dbReference>
<keyword evidence="1" id="KW-0805">Transcription regulation</keyword>
<protein>
    <submittedName>
        <fullName evidence="5">Crp/Fnr family transcriptional regulator</fullName>
    </submittedName>
</protein>
<dbReference type="SUPFAM" id="SSF51206">
    <property type="entry name" value="cAMP-binding domain-like"/>
    <property type="match status" value="1"/>
</dbReference>
<dbReference type="Gene3D" id="2.60.120.10">
    <property type="entry name" value="Jelly Rolls"/>
    <property type="match status" value="1"/>
</dbReference>
<dbReference type="Pfam" id="PF13545">
    <property type="entry name" value="HTH_Crp_2"/>
    <property type="match status" value="1"/>
</dbReference>
<proteinExistence type="predicted"/>
<dbReference type="InterPro" id="IPR014710">
    <property type="entry name" value="RmlC-like_jellyroll"/>
</dbReference>
<dbReference type="SUPFAM" id="SSF46785">
    <property type="entry name" value="Winged helix' DNA-binding domain"/>
    <property type="match status" value="1"/>
</dbReference>
<feature type="domain" description="HTH crp-type" evidence="4">
    <location>
        <begin position="150"/>
        <end position="223"/>
    </location>
</feature>